<feature type="signal peptide" evidence="1">
    <location>
        <begin position="1"/>
        <end position="21"/>
    </location>
</feature>
<sequence>MRTLLLLASILFIISSCSSVKKTEINENLPKDISERPADEDSKKYDQASLDKVKADIESTLRKEKCTEATIGDWKYAAMGSQPCGGPKSYIAYPSKLEETILPILELYNNKEKEFNKKYDITSDCIVVEEPIKIRCINEKAELIFPAQ</sequence>
<feature type="chain" id="PRO_5046742571" description="Lipoprotein" evidence="1">
    <location>
        <begin position="22"/>
        <end position="148"/>
    </location>
</feature>
<name>A0ABT3HJT4_9FLAO</name>
<evidence type="ECO:0000256" key="1">
    <source>
        <dbReference type="SAM" id="SignalP"/>
    </source>
</evidence>
<evidence type="ECO:0000313" key="3">
    <source>
        <dbReference type="Proteomes" id="UP001163719"/>
    </source>
</evidence>
<dbReference type="RefSeq" id="WP_264742015.1">
    <property type="nucleotide sequence ID" value="NZ_JAPDHV010000001.1"/>
</dbReference>
<accession>A0ABT3HJT4</accession>
<proteinExistence type="predicted"/>
<dbReference type="EMBL" id="JAPDHV010000001">
    <property type="protein sequence ID" value="MCW3160051.1"/>
    <property type="molecule type" value="Genomic_DNA"/>
</dbReference>
<gene>
    <name evidence="2" type="ORF">OH806_02045</name>
</gene>
<evidence type="ECO:0000313" key="2">
    <source>
        <dbReference type="EMBL" id="MCW3160051.1"/>
    </source>
</evidence>
<dbReference type="PROSITE" id="PS51257">
    <property type="entry name" value="PROKAR_LIPOPROTEIN"/>
    <property type="match status" value="1"/>
</dbReference>
<organism evidence="2 3">
    <name type="scientific">Chryseobacterium oryctis</name>
    <dbReference type="NCBI Taxonomy" id="2952618"/>
    <lineage>
        <taxon>Bacteria</taxon>
        <taxon>Pseudomonadati</taxon>
        <taxon>Bacteroidota</taxon>
        <taxon>Flavobacteriia</taxon>
        <taxon>Flavobacteriales</taxon>
        <taxon>Weeksellaceae</taxon>
        <taxon>Chryseobacterium group</taxon>
        <taxon>Chryseobacterium</taxon>
    </lineage>
</organism>
<reference evidence="2" key="1">
    <citation type="submission" date="2022-10" db="EMBL/GenBank/DDBJ databases">
        <title>Chryseobacterium babae sp. nov. isolated from the gut of the beetle Oryctes rhinoceros, and Chryseobacterium kimseyorum sp. nov., isolated from a stick insect rearing cage.</title>
        <authorList>
            <person name="Shelomi M."/>
            <person name="Han C.-J."/>
            <person name="Chen W.-M."/>
            <person name="Chen H.-K."/>
            <person name="Liaw S.-J."/>
            <person name="Muhle E."/>
            <person name="Clermont D."/>
        </authorList>
    </citation>
    <scope>NUCLEOTIDE SEQUENCE</scope>
    <source>
        <strain evidence="2">WLa1L2M3</strain>
    </source>
</reference>
<keyword evidence="3" id="KW-1185">Reference proteome</keyword>
<dbReference type="Proteomes" id="UP001163719">
    <property type="component" value="Unassembled WGS sequence"/>
</dbReference>
<keyword evidence="1" id="KW-0732">Signal</keyword>
<comment type="caution">
    <text evidence="2">The sequence shown here is derived from an EMBL/GenBank/DDBJ whole genome shotgun (WGS) entry which is preliminary data.</text>
</comment>
<protein>
    <recommendedName>
        <fullName evidence="4">Lipoprotein</fullName>
    </recommendedName>
</protein>
<evidence type="ECO:0008006" key="4">
    <source>
        <dbReference type="Google" id="ProtNLM"/>
    </source>
</evidence>